<name>A0ABW9U4S8_9BACL</name>
<gene>
    <name evidence="1" type="ORF">GON05_10210</name>
</gene>
<dbReference type="EMBL" id="WSEM01000008">
    <property type="protein sequence ID" value="MVQ35028.1"/>
    <property type="molecule type" value="Genomic_DNA"/>
</dbReference>
<protein>
    <submittedName>
        <fullName evidence="1">Uncharacterized protein</fullName>
    </submittedName>
</protein>
<comment type="caution">
    <text evidence="1">The sequence shown here is derived from an EMBL/GenBank/DDBJ whole genome shotgun (WGS) entry which is preliminary data.</text>
</comment>
<proteinExistence type="predicted"/>
<evidence type="ECO:0000313" key="2">
    <source>
        <dbReference type="Proteomes" id="UP000467637"/>
    </source>
</evidence>
<accession>A0ABW9U4S8</accession>
<dbReference type="Proteomes" id="UP000467637">
    <property type="component" value="Unassembled WGS sequence"/>
</dbReference>
<organism evidence="1 2">
    <name type="scientific">Paenibacillus anseongense</name>
    <dbReference type="NCBI Taxonomy" id="2682845"/>
    <lineage>
        <taxon>Bacteria</taxon>
        <taxon>Bacillati</taxon>
        <taxon>Bacillota</taxon>
        <taxon>Bacilli</taxon>
        <taxon>Bacillales</taxon>
        <taxon>Paenibacillaceae</taxon>
        <taxon>Paenibacillus</taxon>
    </lineage>
</organism>
<evidence type="ECO:0000313" key="1">
    <source>
        <dbReference type="EMBL" id="MVQ35028.1"/>
    </source>
</evidence>
<sequence>MKKLNCLVLGFVVVLFIVGWFSYQKFTDDTYKAMSIIPEQHKDIPLYKGLKPTNRNYVIRGNHWKEVYNFYLQQLPRLNWKIAYESSTLNDNDTQNDWAGGFISRWRKEGFDGELSIWANYNQLEDQTEVVFDRNQNPPR</sequence>
<reference evidence="1 2" key="1">
    <citation type="submission" date="2019-12" db="EMBL/GenBank/DDBJ databases">
        <authorList>
            <person name="Huq M.A."/>
        </authorList>
    </citation>
    <scope>NUCLEOTIDE SEQUENCE [LARGE SCALE GENOMIC DNA]</scope>
    <source>
        <strain evidence="1 2">MAH-34</strain>
    </source>
</reference>
<keyword evidence="2" id="KW-1185">Reference proteome</keyword>
<dbReference type="RefSeq" id="WP_157319042.1">
    <property type="nucleotide sequence ID" value="NZ_WSEM01000008.1"/>
</dbReference>